<dbReference type="EMBL" id="RBNJ01000145">
    <property type="protein sequence ID" value="RUS35306.1"/>
    <property type="molecule type" value="Genomic_DNA"/>
</dbReference>
<dbReference type="GO" id="GO:0005635">
    <property type="term" value="C:nuclear envelope"/>
    <property type="evidence" value="ECO:0007669"/>
    <property type="project" value="TreeGrafter"/>
</dbReference>
<keyword evidence="1" id="KW-0813">Transport</keyword>
<dbReference type="Gene3D" id="1.25.10.10">
    <property type="entry name" value="Leucine-rich Repeat Variant"/>
    <property type="match status" value="1"/>
</dbReference>
<evidence type="ECO:0000313" key="5">
    <source>
        <dbReference type="Proteomes" id="UP000274822"/>
    </source>
</evidence>
<keyword evidence="1" id="KW-0653">Protein transport</keyword>
<evidence type="ECO:0000259" key="2">
    <source>
        <dbReference type="Pfam" id="PF25018"/>
    </source>
</evidence>
<feature type="domain" description="Importin-9 central HEAT repeats" evidence="2">
    <location>
        <begin position="147"/>
        <end position="229"/>
    </location>
</feature>
<feature type="domain" description="Importin-9 central HEAT repeats" evidence="2">
    <location>
        <begin position="269"/>
        <end position="429"/>
    </location>
</feature>
<evidence type="ECO:0000256" key="1">
    <source>
        <dbReference type="ARBA" id="ARBA00022927"/>
    </source>
</evidence>
<accession>A0A433QZT3</accession>
<dbReference type="InterPro" id="IPR016024">
    <property type="entry name" value="ARM-type_fold"/>
</dbReference>
<keyword evidence="5" id="KW-1185">Reference proteome</keyword>
<dbReference type="PANTHER" id="PTHR10997">
    <property type="entry name" value="IMPORTIN-7, 8, 11"/>
    <property type="match status" value="1"/>
</dbReference>
<comment type="caution">
    <text evidence="4">The sequence shown here is derived from an EMBL/GenBank/DDBJ whole genome shotgun (WGS) entry which is preliminary data.</text>
</comment>
<name>A0A433QZT3_9FUNG</name>
<dbReference type="AlphaFoldDB" id="A0A433QZT3"/>
<feature type="domain" description="Importin-7/11-like TPR repeats" evidence="3">
    <location>
        <begin position="473"/>
        <end position="725"/>
    </location>
</feature>
<dbReference type="PANTHER" id="PTHR10997:SF9">
    <property type="entry name" value="IMPORTIN-9"/>
    <property type="match status" value="1"/>
</dbReference>
<evidence type="ECO:0000259" key="3">
    <source>
        <dbReference type="Pfam" id="PF25758"/>
    </source>
</evidence>
<dbReference type="Proteomes" id="UP000274822">
    <property type="component" value="Unassembled WGS sequence"/>
</dbReference>
<gene>
    <name evidence="4" type="ORF">BC938DRAFT_472865</name>
</gene>
<evidence type="ECO:0000313" key="4">
    <source>
        <dbReference type="EMBL" id="RUS35306.1"/>
    </source>
</evidence>
<dbReference type="Pfam" id="PF25018">
    <property type="entry name" value="HEAT_IPO9_c"/>
    <property type="match status" value="2"/>
</dbReference>
<proteinExistence type="predicted"/>
<reference evidence="4 5" key="1">
    <citation type="journal article" date="2018" name="New Phytol.">
        <title>Phylogenomics of Endogonaceae and evolution of mycorrhizas within Mucoromycota.</title>
        <authorList>
            <person name="Chang Y."/>
            <person name="Desiro A."/>
            <person name="Na H."/>
            <person name="Sandor L."/>
            <person name="Lipzen A."/>
            <person name="Clum A."/>
            <person name="Barry K."/>
            <person name="Grigoriev I.V."/>
            <person name="Martin F.M."/>
            <person name="Stajich J.E."/>
            <person name="Smith M.E."/>
            <person name="Bonito G."/>
            <person name="Spatafora J.W."/>
        </authorList>
    </citation>
    <scope>NUCLEOTIDE SEQUENCE [LARGE SCALE GENOMIC DNA]</scope>
    <source>
        <strain evidence="4 5">AD002</strain>
    </source>
</reference>
<dbReference type="Pfam" id="PF25758">
    <property type="entry name" value="TPR_IPO11"/>
    <property type="match status" value="1"/>
</dbReference>
<dbReference type="SUPFAM" id="SSF48371">
    <property type="entry name" value="ARM repeat"/>
    <property type="match status" value="1"/>
</dbReference>
<dbReference type="GO" id="GO:0005829">
    <property type="term" value="C:cytosol"/>
    <property type="evidence" value="ECO:0007669"/>
    <property type="project" value="TreeGrafter"/>
</dbReference>
<dbReference type="InterPro" id="IPR056840">
    <property type="entry name" value="HEAT_IPO9_central"/>
</dbReference>
<dbReference type="InterPro" id="IPR058669">
    <property type="entry name" value="TPR_IPO7/11-like"/>
</dbReference>
<dbReference type="InterPro" id="IPR011989">
    <property type="entry name" value="ARM-like"/>
</dbReference>
<dbReference type="GO" id="GO:0006606">
    <property type="term" value="P:protein import into nucleus"/>
    <property type="evidence" value="ECO:0007669"/>
    <property type="project" value="TreeGrafter"/>
</dbReference>
<sequence length="834" mass="93368">MLFTLKEEHPESAEQFLQPVMAQWIEAFVRILKHRTQGNEELQMAEYGLKMEVVKTLTLTIRSFPKYVVPHLTSILEPIWLDLIHLRERYVNEFVRHEGAVDYETFQDSDGEVIGFETLLFEQFEFFGLAARKKNTRTLFLGPKGDGELLKEVVYMILSYMQMTEEQVETWLTDANQFVADGEDDTYNFNVRIAAEDLLLILLEKFPEKFFDALSFGVQKHLEESNKARTTGNPDWYAFTCLFLYTCVPTGAHKVITLLRTLYSLSLSCCRWKIQEACLLAIGRTSEELIDAIQDKQSGVQFDLAGLFDHVVLEHIKSTEYPFSQGRAFVFASQFARILPANLSNQYVVAAVTALQASAATIPVKISALKAMNNFCQYLNRESVAPYQANILEGACQLLPSATEDSLILVLETLMAAAKVCERILCNPSATESYDQFLIMNFTIYFNHIVAGVVMDLFEELARNQALYPALSARALPLLHSTLTSGTEDSPMLSSAIDLVTALVRGGPSSLPPQYTQQIFLPLMHLLWATEDRDVLQSGEDCLKFLVQKDSTNIVQWRDATGKSGLDYIVQFVAKLLQPAQTESAALFVGDVLVKLIQKTGNNLAPVLPELLNAVVFRLATAESPTFIQVGMRSIIWGLGLIRFWYGLQLNPTLSLQSLVLVFAHLILAQQETVIEFLSNVNIEGHSGLQVVMNAWCENYESFQGYYSLKVSAIALSKMFLSTDPRVQALTVKGDLIVSQSNTAHKINNDIFLGLAPDQYTVLPVPVKIVKILVADLQNSMEAENDEDSIESGDEVVLLFNIIMAMGPQEGTDWEDVDESPFAPAEDYAFLSGQ</sequence>
<organism evidence="4 5">
    <name type="scientific">Jimgerdemannia flammicorona</name>
    <dbReference type="NCBI Taxonomy" id="994334"/>
    <lineage>
        <taxon>Eukaryota</taxon>
        <taxon>Fungi</taxon>
        <taxon>Fungi incertae sedis</taxon>
        <taxon>Mucoromycota</taxon>
        <taxon>Mucoromycotina</taxon>
        <taxon>Endogonomycetes</taxon>
        <taxon>Endogonales</taxon>
        <taxon>Endogonaceae</taxon>
        <taxon>Jimgerdemannia</taxon>
    </lineage>
</organism>
<protein>
    <submittedName>
        <fullName evidence="4">Armadillo-type protein</fullName>
    </submittedName>
</protein>